<dbReference type="PANTHER" id="PTHR48062:SF21">
    <property type="entry name" value="RECEPTOR-LIKE PROTEIN 12"/>
    <property type="match status" value="1"/>
</dbReference>
<dbReference type="Proteomes" id="UP000187203">
    <property type="component" value="Unassembled WGS sequence"/>
</dbReference>
<dbReference type="SUPFAM" id="SSF52058">
    <property type="entry name" value="L domain-like"/>
    <property type="match status" value="4"/>
</dbReference>
<dbReference type="Pfam" id="PF13855">
    <property type="entry name" value="LRR_8"/>
    <property type="match status" value="2"/>
</dbReference>
<evidence type="ECO:0000256" key="4">
    <source>
        <dbReference type="ARBA" id="ARBA00022614"/>
    </source>
</evidence>
<evidence type="ECO:0000256" key="6">
    <source>
        <dbReference type="ARBA" id="ARBA00022729"/>
    </source>
</evidence>
<proteinExistence type="inferred from homology"/>
<dbReference type="InterPro" id="IPR003591">
    <property type="entry name" value="Leu-rich_rpt_typical-subtyp"/>
</dbReference>
<dbReference type="PRINTS" id="PR00019">
    <property type="entry name" value="LEURICHRPT"/>
</dbReference>
<evidence type="ECO:0000256" key="8">
    <source>
        <dbReference type="ARBA" id="ARBA00022989"/>
    </source>
</evidence>
<keyword evidence="5 12" id="KW-0812">Transmembrane</keyword>
<dbReference type="OrthoDB" id="4691307at2759"/>
<evidence type="ECO:0000256" key="7">
    <source>
        <dbReference type="ARBA" id="ARBA00022737"/>
    </source>
</evidence>
<keyword evidence="7" id="KW-0677">Repeat</keyword>
<keyword evidence="8 12" id="KW-1133">Transmembrane helix</keyword>
<evidence type="ECO:0000313" key="14">
    <source>
        <dbReference type="Proteomes" id="UP000187203"/>
    </source>
</evidence>
<comment type="similarity">
    <text evidence="2">Belongs to the RLP family.</text>
</comment>
<keyword evidence="4" id="KW-0433">Leucine-rich repeat</keyword>
<dbReference type="FunFam" id="3.80.10.10:FF:000041">
    <property type="entry name" value="LRR receptor-like serine/threonine-protein kinase ERECTA"/>
    <property type="match status" value="1"/>
</dbReference>
<keyword evidence="14" id="KW-1185">Reference proteome</keyword>
<evidence type="ECO:0000256" key="1">
    <source>
        <dbReference type="ARBA" id="ARBA00004251"/>
    </source>
</evidence>
<feature type="transmembrane region" description="Helical" evidence="12">
    <location>
        <begin position="925"/>
        <end position="947"/>
    </location>
</feature>
<dbReference type="InterPro" id="IPR051502">
    <property type="entry name" value="RLP_Defense_Trigger"/>
</dbReference>
<dbReference type="Gene3D" id="3.80.10.10">
    <property type="entry name" value="Ribonuclease Inhibitor"/>
    <property type="match status" value="4"/>
</dbReference>
<dbReference type="PROSITE" id="PS51450">
    <property type="entry name" value="LRR"/>
    <property type="match status" value="2"/>
</dbReference>
<evidence type="ECO:0000256" key="5">
    <source>
        <dbReference type="ARBA" id="ARBA00022692"/>
    </source>
</evidence>
<evidence type="ECO:0000256" key="12">
    <source>
        <dbReference type="SAM" id="Phobius"/>
    </source>
</evidence>
<dbReference type="InterPro" id="IPR001611">
    <property type="entry name" value="Leu-rich_rpt"/>
</dbReference>
<evidence type="ECO:0000313" key="13">
    <source>
        <dbReference type="EMBL" id="OMO80782.1"/>
    </source>
</evidence>
<dbReference type="FunFam" id="3.80.10.10:FF:000095">
    <property type="entry name" value="LRR receptor-like serine/threonine-protein kinase GSO1"/>
    <property type="match status" value="1"/>
</dbReference>
<evidence type="ECO:0000256" key="3">
    <source>
        <dbReference type="ARBA" id="ARBA00022475"/>
    </source>
</evidence>
<dbReference type="FunFam" id="3.80.10.10:FF:000111">
    <property type="entry name" value="LRR receptor-like serine/threonine-protein kinase ERECTA"/>
    <property type="match status" value="1"/>
</dbReference>
<keyword evidence="3" id="KW-1003">Cell membrane</keyword>
<keyword evidence="10" id="KW-0675">Receptor</keyword>
<keyword evidence="11" id="KW-0325">Glycoprotein</keyword>
<dbReference type="PANTHER" id="PTHR48062">
    <property type="entry name" value="RECEPTOR-LIKE PROTEIN 14"/>
    <property type="match status" value="1"/>
</dbReference>
<dbReference type="SMART" id="SM00369">
    <property type="entry name" value="LRR_TYP"/>
    <property type="match status" value="8"/>
</dbReference>
<comment type="subcellular location">
    <subcellularLocation>
        <location evidence="1">Cell membrane</location>
        <topology evidence="1">Single-pass type I membrane protein</topology>
    </subcellularLocation>
</comment>
<evidence type="ECO:0000256" key="11">
    <source>
        <dbReference type="ARBA" id="ARBA00023180"/>
    </source>
</evidence>
<dbReference type="STRING" id="93759.A0A1R3IDW6"/>
<evidence type="ECO:0000256" key="2">
    <source>
        <dbReference type="ARBA" id="ARBA00009592"/>
    </source>
</evidence>
<accession>A0A1R3IDW6</accession>
<keyword evidence="6" id="KW-0732">Signal</keyword>
<dbReference type="EMBL" id="AWUE01018379">
    <property type="protein sequence ID" value="OMO80782.1"/>
    <property type="molecule type" value="Genomic_DNA"/>
</dbReference>
<sequence length="975" mass="108461">MLGTNILSYVGNLSSLKTLYMERCGLEGTIQIQELNNLINLKELYLSGNRIESFGSFLEDGRQSGLINLELLSLTLNVFNNSILSSLGPFSKSLKRLYIYGYSFSEGSIDIEDARERGLKNVKGAGLVAVQAANNSFLPQSLIIFPLLKSLHFESYVEMVTLEGLPNLNNLEELLVDGPSLYTNILEDIGKLNSLRVLSLRHSETNLSIQGLFHLKNLESLEMSELSLLENNFFEKIGALNSLKMLSLSNCELNGTLPTQGGICNLASLEELDINHNSLVGTLPDCFSNLTFLRRLDLSSNQFSGNLSLSSLKMASMEYTDLSNNQFQIPSSLQPFFNHSKLKHFNGDNNHIFADQTELHSLAPQFQLNFISLSCCGNGGTLPKFLHYQHELQYVYLTHINLTGEFPSWLLENNTQLETLMLLNNSLLGHLKLPFHPSMKLSELDISDNFLDGHIPIEFGKYLSGLGFLNISKNSLDGGIPSSIGDMKLLQVLDLSNNRLSGIIPESLAMNCSNLQVLMLSNNRLQGQMFSSNFRLTKLKQLQLASNNFTGVIPNSLANCSVLLKIDIGDNHISGRIPQWIGNLTFLQEIIMVNNHIEGPIPMEICNLGVLKLLDISINNISGTLPPCLSSNWFNHLHLSRNRLQGPIPDSLCNRTNMVTLDLSQNQFSGNIPTCIGELSQLRYLVLGHNKLEGEIPHQLCQLDLSLIDLSHNNLSGVIPSCLNVTAFEEVAGDSTNYLGPPWVVGSMSFVMFSMDGSIMLTTKNISYSYKGKILRFLSGINLAFNKLIGNIPQEMGYFHDIVMLNLSHNSLSGAIPPSLSKLGKIESLDLSYNNLSGSIPRELVELYSLAYFNVSYNNLSGKPPPRSAQFASDFDENSYWGNPLLCGEPLPKTCSKVIEPSSSNSTKEHDDDQEDGGFMDVESFYVTFAVSHTVVLLGIVAVLYINPYWRQAWFYFIERVITTCLYFVKDKFSF</sequence>
<dbReference type="InterPro" id="IPR032675">
    <property type="entry name" value="LRR_dom_sf"/>
</dbReference>
<dbReference type="AlphaFoldDB" id="A0A1R3IDW6"/>
<reference evidence="14" key="1">
    <citation type="submission" date="2013-09" db="EMBL/GenBank/DDBJ databases">
        <title>Corchorus olitorius genome sequencing.</title>
        <authorList>
            <person name="Alam M."/>
            <person name="Haque M.S."/>
            <person name="Islam M.S."/>
            <person name="Emdad E.M."/>
            <person name="Islam M.M."/>
            <person name="Ahmed B."/>
            <person name="Halim A."/>
            <person name="Hossen Q.M.M."/>
            <person name="Hossain M.Z."/>
            <person name="Ahmed R."/>
            <person name="Khan M.M."/>
            <person name="Islam R."/>
            <person name="Rashid M.M."/>
            <person name="Khan S.A."/>
            <person name="Rahman M.S."/>
            <person name="Alam M."/>
            <person name="Yahiya A.S."/>
            <person name="Khan M.S."/>
            <person name="Azam M.S."/>
            <person name="Haque T."/>
            <person name="Lashkar M.Z.H."/>
            <person name="Akhand A.I."/>
            <person name="Morshed G."/>
            <person name="Roy S."/>
            <person name="Uddin K.S."/>
            <person name="Rabeya T."/>
            <person name="Hossain A.S."/>
            <person name="Chowdhury A."/>
            <person name="Snigdha A.R."/>
            <person name="Mortoza M.S."/>
            <person name="Matin S.A."/>
            <person name="Hoque S.M.E."/>
            <person name="Islam M.K."/>
            <person name="Roy D.K."/>
            <person name="Haider R."/>
            <person name="Moosa M.M."/>
            <person name="Elias S.M."/>
            <person name="Hasan A.M."/>
            <person name="Jahan S."/>
            <person name="Shafiuddin M."/>
            <person name="Mahmood N."/>
            <person name="Shommy N.S."/>
        </authorList>
    </citation>
    <scope>NUCLEOTIDE SEQUENCE [LARGE SCALE GENOMIC DNA]</scope>
    <source>
        <strain evidence="14">cv. O-4</strain>
    </source>
</reference>
<keyword evidence="9 12" id="KW-0472">Membrane</keyword>
<comment type="caution">
    <text evidence="13">The sequence shown here is derived from an EMBL/GenBank/DDBJ whole genome shotgun (WGS) entry which is preliminary data.</text>
</comment>
<organism evidence="13 14">
    <name type="scientific">Corchorus olitorius</name>
    <dbReference type="NCBI Taxonomy" id="93759"/>
    <lineage>
        <taxon>Eukaryota</taxon>
        <taxon>Viridiplantae</taxon>
        <taxon>Streptophyta</taxon>
        <taxon>Embryophyta</taxon>
        <taxon>Tracheophyta</taxon>
        <taxon>Spermatophyta</taxon>
        <taxon>Magnoliopsida</taxon>
        <taxon>eudicotyledons</taxon>
        <taxon>Gunneridae</taxon>
        <taxon>Pentapetalae</taxon>
        <taxon>rosids</taxon>
        <taxon>malvids</taxon>
        <taxon>Malvales</taxon>
        <taxon>Malvaceae</taxon>
        <taxon>Grewioideae</taxon>
        <taxon>Apeibeae</taxon>
        <taxon>Corchorus</taxon>
    </lineage>
</organism>
<name>A0A1R3IDW6_9ROSI</name>
<dbReference type="GO" id="GO:0005886">
    <property type="term" value="C:plasma membrane"/>
    <property type="evidence" value="ECO:0007669"/>
    <property type="project" value="UniProtKB-SubCell"/>
</dbReference>
<evidence type="ECO:0000256" key="9">
    <source>
        <dbReference type="ARBA" id="ARBA00023136"/>
    </source>
</evidence>
<gene>
    <name evidence="13" type="ORF">COLO4_23945</name>
</gene>
<dbReference type="Pfam" id="PF00560">
    <property type="entry name" value="LRR_1"/>
    <property type="match status" value="7"/>
</dbReference>
<protein>
    <submittedName>
        <fullName evidence="13">Uncharacterized protein</fullName>
    </submittedName>
</protein>
<evidence type="ECO:0000256" key="10">
    <source>
        <dbReference type="ARBA" id="ARBA00023170"/>
    </source>
</evidence>